<reference evidence="1 2" key="1">
    <citation type="submission" date="2020-02" db="EMBL/GenBank/DDBJ databases">
        <authorList>
            <person name="Li X.-J."/>
            <person name="Han X.-M."/>
        </authorList>
    </citation>
    <scope>NUCLEOTIDE SEQUENCE [LARGE SCALE GENOMIC DNA]</scope>
    <source>
        <strain evidence="1 2">CCTCC AB 2017055</strain>
    </source>
</reference>
<dbReference type="RefSeq" id="WP_163742556.1">
    <property type="nucleotide sequence ID" value="NZ_JAAGOA010000020.1"/>
</dbReference>
<comment type="caution">
    <text evidence="1">The sequence shown here is derived from an EMBL/GenBank/DDBJ whole genome shotgun (WGS) entry which is preliminary data.</text>
</comment>
<evidence type="ECO:0000313" key="2">
    <source>
        <dbReference type="Proteomes" id="UP000475214"/>
    </source>
</evidence>
<protein>
    <submittedName>
        <fullName evidence="1">Uncharacterized protein</fullName>
    </submittedName>
</protein>
<dbReference type="EMBL" id="JAAGOA010000020">
    <property type="protein sequence ID" value="NEE03175.1"/>
    <property type="molecule type" value="Genomic_DNA"/>
</dbReference>
<organism evidence="1 2">
    <name type="scientific">Phytoactinopolyspora halotolerans</name>
    <dbReference type="NCBI Taxonomy" id="1981512"/>
    <lineage>
        <taxon>Bacteria</taxon>
        <taxon>Bacillati</taxon>
        <taxon>Actinomycetota</taxon>
        <taxon>Actinomycetes</taxon>
        <taxon>Jiangellales</taxon>
        <taxon>Jiangellaceae</taxon>
        <taxon>Phytoactinopolyspora</taxon>
    </lineage>
</organism>
<keyword evidence="2" id="KW-1185">Reference proteome</keyword>
<dbReference type="AlphaFoldDB" id="A0A6L9SCR4"/>
<accession>A0A6L9SCR4</accession>
<evidence type="ECO:0000313" key="1">
    <source>
        <dbReference type="EMBL" id="NEE03175.1"/>
    </source>
</evidence>
<proteinExistence type="predicted"/>
<sequence>MAIWLFIAVALLLVLAVALVVLAVRRTIGKGKELAREMDGLSQELDQAIGSGERQHER</sequence>
<gene>
    <name evidence="1" type="ORF">G1H10_23700</name>
</gene>
<dbReference type="Proteomes" id="UP000475214">
    <property type="component" value="Unassembled WGS sequence"/>
</dbReference>
<name>A0A6L9SCR4_9ACTN</name>